<comment type="caution">
    <text evidence="9">The sequence shown here is derived from an EMBL/GenBank/DDBJ whole genome shotgun (WGS) entry which is preliminary data.</text>
</comment>
<dbReference type="GO" id="GO:0048731">
    <property type="term" value="P:system development"/>
    <property type="evidence" value="ECO:0007669"/>
    <property type="project" value="UniProtKB-ARBA"/>
</dbReference>
<feature type="domain" description="EGF-like" evidence="8">
    <location>
        <begin position="365"/>
        <end position="400"/>
    </location>
</feature>
<dbReference type="OrthoDB" id="18487at2759"/>
<keyword evidence="7" id="KW-0472">Membrane</keyword>
<evidence type="ECO:0000256" key="2">
    <source>
        <dbReference type="ARBA" id="ARBA00022729"/>
    </source>
</evidence>
<name>A0A4C1WPP5_EUMVA</name>
<keyword evidence="1 5" id="KW-0245">EGF-like domain</keyword>
<keyword evidence="3" id="KW-0677">Repeat</keyword>
<dbReference type="GO" id="GO:0005044">
    <property type="term" value="F:scavenger receptor activity"/>
    <property type="evidence" value="ECO:0007669"/>
    <property type="project" value="InterPro"/>
</dbReference>
<keyword evidence="7" id="KW-0812">Transmembrane</keyword>
<proteinExistence type="predicted"/>
<feature type="domain" description="EGF-like" evidence="8">
    <location>
        <begin position="496"/>
        <end position="531"/>
    </location>
</feature>
<feature type="disulfide bond" evidence="5">
    <location>
        <begin position="183"/>
        <end position="192"/>
    </location>
</feature>
<dbReference type="AlphaFoldDB" id="A0A4C1WPP5"/>
<feature type="compositionally biased region" description="Basic and acidic residues" evidence="6">
    <location>
        <begin position="815"/>
        <end position="829"/>
    </location>
</feature>
<dbReference type="FunFam" id="2.170.300.10:FF:000002">
    <property type="entry name" value="Multiple epidermal growth factor-like domains 10"/>
    <property type="match status" value="1"/>
</dbReference>
<comment type="caution">
    <text evidence="5">Lacks conserved residue(s) required for the propagation of feature annotation.</text>
</comment>
<feature type="domain" description="EGF-like" evidence="8">
    <location>
        <begin position="206"/>
        <end position="236"/>
    </location>
</feature>
<evidence type="ECO:0000256" key="7">
    <source>
        <dbReference type="SAM" id="Phobius"/>
    </source>
</evidence>
<dbReference type="Proteomes" id="UP000299102">
    <property type="component" value="Unassembled WGS sequence"/>
</dbReference>
<evidence type="ECO:0000313" key="10">
    <source>
        <dbReference type="Proteomes" id="UP000299102"/>
    </source>
</evidence>
<dbReference type="PANTHER" id="PTHR24043:SF8">
    <property type="entry name" value="EGF-LIKE DOMAIN-CONTAINING PROTEIN"/>
    <property type="match status" value="1"/>
</dbReference>
<evidence type="ECO:0000313" key="9">
    <source>
        <dbReference type="EMBL" id="GBP52830.1"/>
    </source>
</evidence>
<keyword evidence="10" id="KW-1185">Reference proteome</keyword>
<dbReference type="InterPro" id="IPR042635">
    <property type="entry name" value="MEGF10/SREC1/2-like"/>
</dbReference>
<dbReference type="GO" id="GO:0048513">
    <property type="term" value="P:animal organ development"/>
    <property type="evidence" value="ECO:0007669"/>
    <property type="project" value="UniProtKB-ARBA"/>
</dbReference>
<dbReference type="EMBL" id="BGZK01000611">
    <property type="protein sequence ID" value="GBP52830.1"/>
    <property type="molecule type" value="Genomic_DNA"/>
</dbReference>
<evidence type="ECO:0000256" key="1">
    <source>
        <dbReference type="ARBA" id="ARBA00022536"/>
    </source>
</evidence>
<dbReference type="InterPro" id="IPR002049">
    <property type="entry name" value="LE_dom"/>
</dbReference>
<dbReference type="PANTHER" id="PTHR24043">
    <property type="entry name" value="SCAVENGER RECEPTOR CLASS F"/>
    <property type="match status" value="1"/>
</dbReference>
<dbReference type="CDD" id="cd00055">
    <property type="entry name" value="EGF_Lam"/>
    <property type="match status" value="4"/>
</dbReference>
<accession>A0A4C1WPP5</accession>
<evidence type="ECO:0000259" key="8">
    <source>
        <dbReference type="PROSITE" id="PS50026"/>
    </source>
</evidence>
<dbReference type="Pfam" id="PF00053">
    <property type="entry name" value="EGF_laminin"/>
    <property type="match status" value="5"/>
</dbReference>
<feature type="domain" description="EGF-like" evidence="8">
    <location>
        <begin position="158"/>
        <end position="193"/>
    </location>
</feature>
<evidence type="ECO:0000256" key="4">
    <source>
        <dbReference type="ARBA" id="ARBA00023157"/>
    </source>
</evidence>
<feature type="transmembrane region" description="Helical" evidence="7">
    <location>
        <begin position="596"/>
        <end position="618"/>
    </location>
</feature>
<keyword evidence="2" id="KW-0732">Signal</keyword>
<dbReference type="PRINTS" id="PR00011">
    <property type="entry name" value="EGFLAMININ"/>
</dbReference>
<organism evidence="9 10">
    <name type="scientific">Eumeta variegata</name>
    <name type="common">Bagworm moth</name>
    <name type="synonym">Eumeta japonica</name>
    <dbReference type="NCBI Taxonomy" id="151549"/>
    <lineage>
        <taxon>Eukaryota</taxon>
        <taxon>Metazoa</taxon>
        <taxon>Ecdysozoa</taxon>
        <taxon>Arthropoda</taxon>
        <taxon>Hexapoda</taxon>
        <taxon>Insecta</taxon>
        <taxon>Pterygota</taxon>
        <taxon>Neoptera</taxon>
        <taxon>Endopterygota</taxon>
        <taxon>Lepidoptera</taxon>
        <taxon>Glossata</taxon>
        <taxon>Ditrysia</taxon>
        <taxon>Tineoidea</taxon>
        <taxon>Psychidae</taxon>
        <taxon>Oiketicinae</taxon>
        <taxon>Eumeta</taxon>
    </lineage>
</organism>
<evidence type="ECO:0000256" key="5">
    <source>
        <dbReference type="PROSITE-ProRule" id="PRU00076"/>
    </source>
</evidence>
<keyword evidence="7" id="KW-1133">Transmembrane helix</keyword>
<dbReference type="SMART" id="SM00180">
    <property type="entry name" value="EGF_Lam"/>
    <property type="match status" value="8"/>
</dbReference>
<dbReference type="PROSITE" id="PS00022">
    <property type="entry name" value="EGF_1"/>
    <property type="match status" value="7"/>
</dbReference>
<feature type="disulfide bond" evidence="5">
    <location>
        <begin position="521"/>
        <end position="530"/>
    </location>
</feature>
<protein>
    <submittedName>
        <fullName evidence="9">Protein draper</fullName>
    </submittedName>
</protein>
<dbReference type="SMART" id="SM00181">
    <property type="entry name" value="EGF"/>
    <property type="match status" value="9"/>
</dbReference>
<keyword evidence="4 5" id="KW-1015">Disulfide bond</keyword>
<feature type="region of interest" description="Disordered" evidence="6">
    <location>
        <begin position="774"/>
        <end position="829"/>
    </location>
</feature>
<evidence type="ECO:0000256" key="3">
    <source>
        <dbReference type="ARBA" id="ARBA00022737"/>
    </source>
</evidence>
<dbReference type="Gene3D" id="2.170.300.10">
    <property type="entry name" value="Tie2 ligand-binding domain superfamily"/>
    <property type="match status" value="4"/>
</dbReference>
<feature type="region of interest" description="Disordered" evidence="6">
    <location>
        <begin position="688"/>
        <end position="712"/>
    </location>
</feature>
<dbReference type="InterPro" id="IPR000742">
    <property type="entry name" value="EGF"/>
</dbReference>
<feature type="disulfide bond" evidence="5">
    <location>
        <begin position="226"/>
        <end position="235"/>
    </location>
</feature>
<feature type="disulfide bond" evidence="5">
    <location>
        <begin position="390"/>
        <end position="399"/>
    </location>
</feature>
<dbReference type="STRING" id="151549.A0A4C1WPP5"/>
<evidence type="ECO:0000256" key="6">
    <source>
        <dbReference type="SAM" id="MobiDB-lite"/>
    </source>
</evidence>
<gene>
    <name evidence="9" type="primary">drpr</name>
    <name evidence="9" type="ORF">EVAR_38992_1</name>
</gene>
<sequence>MPKFKSIGPIVWESLDRVSQCPVGRWGKDCGHTCDCANRAGCHHITGQCLCEPGFMGDKCLDTCPVGFYGVNCLSKCRCDHDSTCSVKDGGCTCRPGWRGEQCEERACPDGLWGPQCNKTCECDPANTDMCDPWTGACDCSAGWDGETCDRQCRFLRYGKGCSMPCRCEHNGLCSPVNGSCQCAPGYRGKNCEEKCPYPYYGVNCSDTCDCYNNSTCSHETGQCECAPGFDGLKCDRPCDGKTYGLKCSLYCNCENNSSCNPIDASVAPAAGVLASSLICLDAFILLHPRQSCSVLWVSACVDRDLMALVAKTDVVPAGSDRTARTSAHVPKIRSDATPSQDNVFVQVLGERGVRCETQCPEGYYGDQCSESCPCSNNSSCDASTGRCVCAAGWTGERCEQPCPSGYYGAGCTQKCLDSPQENNACDPVSGKFTCPDGYTGVRCEYPCPLGTYGHLCKEKCDCKNGADCNHITGKCQCLPGWRGEQCSVACGEGWWGAYCTQPCRCDRGAQCRPNDGKCRCPPGYMGDYCTQFCPEGFFGDHCMKPCNCPVEPGNWVCHPVKGCVCHRGYIGENCDVHARDAIVIDQDPESSRNGLTAIMVVMALLCAAAAILVLLYYRKRVRNLKLEIAHVHYTAQPSSQPEQHFDNPVYSYQNGSQDDATTLLNNSTLIRNNLAAASKLSNTHMEKLRMHSSGSSDSYDPLSSLKNKDADATNPNLYHCIDDENKLDHVYDEIKHKEGYEMEYDHLNYTPPSSKWKPHYQRMANGLTAAAATAAAPQPAPRVLPPALDTAAPPIPPLPKLSNGTTATPSATTDDDRCSQSDDDNEHN</sequence>
<dbReference type="PROSITE" id="PS50026">
    <property type="entry name" value="EGF_3"/>
    <property type="match status" value="4"/>
</dbReference>
<dbReference type="FunFam" id="2.170.300.10:FF:000041">
    <property type="entry name" value="Tyrosine protein kinase receptor tie-1, putative"/>
    <property type="match status" value="2"/>
</dbReference>
<feature type="compositionally biased region" description="Low complexity" evidence="6">
    <location>
        <begin position="693"/>
        <end position="706"/>
    </location>
</feature>
<reference evidence="9 10" key="1">
    <citation type="journal article" date="2019" name="Commun. Biol.">
        <title>The bagworm genome reveals a unique fibroin gene that provides high tensile strength.</title>
        <authorList>
            <person name="Kono N."/>
            <person name="Nakamura H."/>
            <person name="Ohtoshi R."/>
            <person name="Tomita M."/>
            <person name="Numata K."/>
            <person name="Arakawa K."/>
        </authorList>
    </citation>
    <scope>NUCLEOTIDE SEQUENCE [LARGE SCALE GENOMIC DNA]</scope>
</reference>
<dbReference type="PROSITE" id="PS01186">
    <property type="entry name" value="EGF_2"/>
    <property type="match status" value="1"/>
</dbReference>